<keyword evidence="1" id="KW-0175">Coiled coil</keyword>
<comment type="caution">
    <text evidence="4">The sequence shown here is derived from an EMBL/GenBank/DDBJ whole genome shotgun (WGS) entry which is preliminary data.</text>
</comment>
<accession>A0A4R6UG90</accession>
<protein>
    <submittedName>
        <fullName evidence="4">SPFH domain/Band 7 family protein</fullName>
    </submittedName>
</protein>
<keyword evidence="2" id="KW-0732">Signal</keyword>
<evidence type="ECO:0000259" key="3">
    <source>
        <dbReference type="Pfam" id="PF01145"/>
    </source>
</evidence>
<gene>
    <name evidence="4" type="ORF">EV190_13627</name>
</gene>
<feature type="domain" description="Band 7" evidence="3">
    <location>
        <begin position="26"/>
        <end position="241"/>
    </location>
</feature>
<feature type="coiled-coil region" evidence="1">
    <location>
        <begin position="227"/>
        <end position="254"/>
    </location>
</feature>
<dbReference type="RefSeq" id="WP_243742739.1">
    <property type="nucleotide sequence ID" value="NZ_SNYN01000036.1"/>
</dbReference>
<dbReference type="PROSITE" id="PS51257">
    <property type="entry name" value="PROKAR_LIPOPROTEIN"/>
    <property type="match status" value="1"/>
</dbReference>
<proteinExistence type="predicted"/>
<dbReference type="InterPro" id="IPR001107">
    <property type="entry name" value="Band_7"/>
</dbReference>
<dbReference type="Pfam" id="PF01145">
    <property type="entry name" value="Band_7"/>
    <property type="match status" value="1"/>
</dbReference>
<keyword evidence="5" id="KW-1185">Reference proteome</keyword>
<dbReference type="AlphaFoldDB" id="A0A4R6UG90"/>
<dbReference type="EMBL" id="SNYN01000036">
    <property type="protein sequence ID" value="TDQ44269.1"/>
    <property type="molecule type" value="Genomic_DNA"/>
</dbReference>
<evidence type="ECO:0000256" key="1">
    <source>
        <dbReference type="SAM" id="Coils"/>
    </source>
</evidence>
<evidence type="ECO:0000313" key="4">
    <source>
        <dbReference type="EMBL" id="TDQ44269.1"/>
    </source>
</evidence>
<evidence type="ECO:0000313" key="5">
    <source>
        <dbReference type="Proteomes" id="UP000295281"/>
    </source>
</evidence>
<evidence type="ECO:0000256" key="2">
    <source>
        <dbReference type="SAM" id="SignalP"/>
    </source>
</evidence>
<name>A0A4R6UG90_9ACTN</name>
<organism evidence="4 5">
    <name type="scientific">Actinorugispora endophytica</name>
    <dbReference type="NCBI Taxonomy" id="1605990"/>
    <lineage>
        <taxon>Bacteria</taxon>
        <taxon>Bacillati</taxon>
        <taxon>Actinomycetota</taxon>
        <taxon>Actinomycetes</taxon>
        <taxon>Streptosporangiales</taxon>
        <taxon>Nocardiopsidaceae</taxon>
        <taxon>Actinorugispora</taxon>
    </lineage>
</organism>
<sequence>MNSSPRRLAAASAVVLMATAGCSVSTNPDEIGLEYDAGVFSDTTFDSCVSSGNRQYYGPGDQAFVYPGGQRTYTFSPEEGVEAGTATVVSRDDLELTVEGVVTFSLNPTCETFQEWHERIGLKYDADTDEGWVRMLRTYIGAPLNRALDDASKSHDWRDLYTSAEAKAEWEIEVGELLSGYIAEQGGGDFFCSPNFTGAEDQECGTPQLTIQQPVPPDDVRAALIKAQQAVEETAAQEEENKRVEMEMEAIEMLVDELGPEGAILWQALKEGDVEFLPVPEGGSINVPPRGGE</sequence>
<dbReference type="Proteomes" id="UP000295281">
    <property type="component" value="Unassembled WGS sequence"/>
</dbReference>
<feature type="chain" id="PRO_5039676138" evidence="2">
    <location>
        <begin position="21"/>
        <end position="293"/>
    </location>
</feature>
<feature type="signal peptide" evidence="2">
    <location>
        <begin position="1"/>
        <end position="20"/>
    </location>
</feature>
<reference evidence="4 5" key="1">
    <citation type="submission" date="2019-03" db="EMBL/GenBank/DDBJ databases">
        <title>Genomic Encyclopedia of Type Strains, Phase IV (KMG-IV): sequencing the most valuable type-strain genomes for metagenomic binning, comparative biology and taxonomic classification.</title>
        <authorList>
            <person name="Goeker M."/>
        </authorList>
    </citation>
    <scope>NUCLEOTIDE SEQUENCE [LARGE SCALE GENOMIC DNA]</scope>
    <source>
        <strain evidence="4 5">DSM 46770</strain>
    </source>
</reference>